<dbReference type="AlphaFoldDB" id="A0A9P8D3Q1"/>
<evidence type="ECO:0000313" key="3">
    <source>
        <dbReference type="EMBL" id="KAG9494775.1"/>
    </source>
</evidence>
<keyword evidence="2" id="KW-1133">Transmembrane helix</keyword>
<feature type="compositionally biased region" description="Basic residues" evidence="1">
    <location>
        <begin position="14"/>
        <end position="24"/>
    </location>
</feature>
<dbReference type="KEGG" id="fmu:J7337_013914"/>
<evidence type="ECO:0000313" key="4">
    <source>
        <dbReference type="Proteomes" id="UP000827133"/>
    </source>
</evidence>
<reference evidence="3" key="1">
    <citation type="journal article" date="2021" name="Mol. Plant Microbe Interact.">
        <title>Telomere to telomere genome assembly of Fusarium musae F31, causal agent of crown rot disease of banana.</title>
        <authorList>
            <person name="Degradi L."/>
            <person name="Tava V."/>
            <person name="Kunova A."/>
            <person name="Cortesi P."/>
            <person name="Saracchi M."/>
            <person name="Pasquali M."/>
        </authorList>
    </citation>
    <scope>NUCLEOTIDE SEQUENCE</scope>
    <source>
        <strain evidence="3">F31</strain>
    </source>
</reference>
<protein>
    <submittedName>
        <fullName evidence="3">Uncharacterized protein</fullName>
    </submittedName>
</protein>
<keyword evidence="4" id="KW-1185">Reference proteome</keyword>
<accession>A0A9P8D3Q1</accession>
<proteinExistence type="predicted"/>
<feature type="region of interest" description="Disordered" evidence="1">
    <location>
        <begin position="1"/>
        <end position="40"/>
    </location>
</feature>
<dbReference type="RefSeq" id="XP_044673775.1">
    <property type="nucleotide sequence ID" value="XM_044831389.1"/>
</dbReference>
<evidence type="ECO:0000256" key="2">
    <source>
        <dbReference type="SAM" id="Phobius"/>
    </source>
</evidence>
<comment type="caution">
    <text evidence="3">The sequence shown here is derived from an EMBL/GenBank/DDBJ whole genome shotgun (WGS) entry which is preliminary data.</text>
</comment>
<dbReference type="Proteomes" id="UP000827133">
    <property type="component" value="Unassembled WGS sequence"/>
</dbReference>
<organism evidence="3 4">
    <name type="scientific">Fusarium musae</name>
    <dbReference type="NCBI Taxonomy" id="1042133"/>
    <lineage>
        <taxon>Eukaryota</taxon>
        <taxon>Fungi</taxon>
        <taxon>Dikarya</taxon>
        <taxon>Ascomycota</taxon>
        <taxon>Pezizomycotina</taxon>
        <taxon>Sordariomycetes</taxon>
        <taxon>Hypocreomycetidae</taxon>
        <taxon>Hypocreales</taxon>
        <taxon>Nectriaceae</taxon>
        <taxon>Fusarium</taxon>
    </lineage>
</organism>
<keyword evidence="2" id="KW-0472">Membrane</keyword>
<gene>
    <name evidence="3" type="ORF">J7337_013914</name>
</gene>
<evidence type="ECO:0000256" key="1">
    <source>
        <dbReference type="SAM" id="MobiDB-lite"/>
    </source>
</evidence>
<keyword evidence="2" id="KW-0812">Transmembrane</keyword>
<feature type="compositionally biased region" description="Basic and acidic residues" evidence="1">
    <location>
        <begin position="25"/>
        <end position="40"/>
    </location>
</feature>
<name>A0A9P8D3Q1_9HYPO</name>
<feature type="transmembrane region" description="Helical" evidence="2">
    <location>
        <begin position="120"/>
        <end position="137"/>
    </location>
</feature>
<dbReference type="GeneID" id="68321770"/>
<sequence>MSGNDLTPDEYRRWQAHMKRRERRAKAERERLEQERLEQERLEQERLEQERLEQERVAEQRSAQETAGEQAAQLANISEDVIPEDITSSPLLGSYLDYPRTAFNRIAAIWQYLWRYRRPIVYSIVVLMIGILVKFLLDTPTPFPGGTIGGFIVLVARTVLRHPRSVGDLLKPARTLSCICDGPVFSVSGKLLSDIGKVLDGKTVEGVDFSFNKTLLLQVNRADARLSTVTTSISDHSYDICRHISHLNDIISSEPSWRSSFLQSLSLEHSKETKIQNEAESFLSTLNHSITTRSIMINKTKDGHKSIRQLQKEFCDGCDKVLSIKTDISSKFGAKKAALKARENYTALRRYIARTFNGVDIEALRLENLALWQQLAEADDFRIYIAFGCRGSELSCYEIHRLKMALEKNEKWSKKATHRVVKTLDRLRGGKINPKVAGQEVIEIMKTYEGEFNEGYYDRT</sequence>
<dbReference type="EMBL" id="JAHBCI010000012">
    <property type="protein sequence ID" value="KAG9494775.1"/>
    <property type="molecule type" value="Genomic_DNA"/>
</dbReference>